<evidence type="ECO:0000313" key="2">
    <source>
        <dbReference type="Proteomes" id="UP000549457"/>
    </source>
</evidence>
<dbReference type="PANTHER" id="PTHR36451">
    <property type="entry name" value="PAPS-DEPENDENT SULFOTRANSFERASE STF3"/>
    <property type="match status" value="1"/>
</dbReference>
<sequence length="361" mass="39842">MSGAAPYGRLDRAMHRLGFGTLGLQRRLAGAETSMFRDRIDPAHARRPVFITSLPRAGTTVVLEALTRLPEFASATYRHMPFPLLPLLWTDASRRFRQRSALGERAHGDGLDVGFDSPEAFEEPLWMAFWPKHYRATGILPWEADERDPGFERAFRQHMAKVVAAGTEGATRYLSKNNANIARLPLLAATFPDAAVVVPVRDPLSHTASLLRQHRRFVELHAEDDFARTYMEGLGHFEFGAALRPITFAGPADIAAADDPAFWLEYWCDAYEAVLRNAGRQAIFVSLDRLSGDPLRQIGELAAAIGAEADGEALRTAAEVFRPQSGRPVDKLALPSALVERARRLHRALLDRCIGAGEAAA</sequence>
<comment type="caution">
    <text evidence="1">The sequence shown here is derived from an EMBL/GenBank/DDBJ whole genome shotgun (WGS) entry which is preliminary data.</text>
</comment>
<dbReference type="SUPFAM" id="SSF52540">
    <property type="entry name" value="P-loop containing nucleoside triphosphate hydrolases"/>
    <property type="match status" value="1"/>
</dbReference>
<dbReference type="AlphaFoldDB" id="A0A840SXY4"/>
<reference evidence="1 2" key="1">
    <citation type="submission" date="2020-08" db="EMBL/GenBank/DDBJ databases">
        <title>Genomic Encyclopedia of Type Strains, Phase IV (KMG-IV): sequencing the most valuable type-strain genomes for metagenomic binning, comparative biology and taxonomic classification.</title>
        <authorList>
            <person name="Goeker M."/>
        </authorList>
    </citation>
    <scope>NUCLEOTIDE SEQUENCE [LARGE SCALE GENOMIC DNA]</scope>
    <source>
        <strain evidence="1 2">DSM 101730</strain>
    </source>
</reference>
<organism evidence="1 2">
    <name type="scientific">Amaricoccus macauensis</name>
    <dbReference type="NCBI Taxonomy" id="57001"/>
    <lineage>
        <taxon>Bacteria</taxon>
        <taxon>Pseudomonadati</taxon>
        <taxon>Pseudomonadota</taxon>
        <taxon>Alphaproteobacteria</taxon>
        <taxon>Rhodobacterales</taxon>
        <taxon>Paracoccaceae</taxon>
        <taxon>Amaricoccus</taxon>
    </lineage>
</organism>
<dbReference type="Gene3D" id="3.40.50.300">
    <property type="entry name" value="P-loop containing nucleotide triphosphate hydrolases"/>
    <property type="match status" value="1"/>
</dbReference>
<dbReference type="PANTHER" id="PTHR36451:SF1">
    <property type="entry name" value="OMEGA-HYDROXY-BETA-DIHYDROMENAQUINONE-9 SULFOTRANSFERASE STF3"/>
    <property type="match status" value="1"/>
</dbReference>
<dbReference type="Proteomes" id="UP000549457">
    <property type="component" value="Unassembled WGS sequence"/>
</dbReference>
<evidence type="ECO:0000313" key="1">
    <source>
        <dbReference type="EMBL" id="MBB5224073.1"/>
    </source>
</evidence>
<proteinExistence type="predicted"/>
<dbReference type="Pfam" id="PF13469">
    <property type="entry name" value="Sulfotransfer_3"/>
    <property type="match status" value="1"/>
</dbReference>
<name>A0A840SXY4_9RHOB</name>
<dbReference type="InterPro" id="IPR027417">
    <property type="entry name" value="P-loop_NTPase"/>
</dbReference>
<dbReference type="EMBL" id="JACHFM010000005">
    <property type="protein sequence ID" value="MBB5224073.1"/>
    <property type="molecule type" value="Genomic_DNA"/>
</dbReference>
<protein>
    <recommendedName>
        <fullName evidence="3">Sulfotransferase family protein</fullName>
    </recommendedName>
</protein>
<dbReference type="RefSeq" id="WP_184154259.1">
    <property type="nucleotide sequence ID" value="NZ_JACHFM010000005.1"/>
</dbReference>
<accession>A0A840SXY4</accession>
<dbReference type="InterPro" id="IPR052736">
    <property type="entry name" value="Stf3_sulfotransferase"/>
</dbReference>
<evidence type="ECO:0008006" key="3">
    <source>
        <dbReference type="Google" id="ProtNLM"/>
    </source>
</evidence>
<gene>
    <name evidence="1" type="ORF">HNP73_004034</name>
</gene>
<keyword evidence="2" id="KW-1185">Reference proteome</keyword>